<dbReference type="Gene3D" id="3.40.50.720">
    <property type="entry name" value="NAD(P)-binding Rossmann-like Domain"/>
    <property type="match status" value="1"/>
</dbReference>
<name>A0A1I8MSY6_MUSDO</name>
<dbReference type="SUPFAM" id="SSF51735">
    <property type="entry name" value="NAD(P)-binding Rossmann-fold domains"/>
    <property type="match status" value="1"/>
</dbReference>
<feature type="domain" description="Saccharopine dehydrogenase NADP binding" evidence="3">
    <location>
        <begin position="9"/>
        <end position="139"/>
    </location>
</feature>
<keyword evidence="2" id="KW-0812">Transmembrane</keyword>
<feature type="transmembrane region" description="Helical" evidence="2">
    <location>
        <begin position="277"/>
        <end position="296"/>
    </location>
</feature>
<dbReference type="PANTHER" id="PTHR12286:SF5">
    <property type="entry name" value="SACCHAROPINE DEHYDROGENASE-LIKE OXIDOREDUCTASE"/>
    <property type="match status" value="1"/>
</dbReference>
<dbReference type="GO" id="GO:0005739">
    <property type="term" value="C:mitochondrion"/>
    <property type="evidence" value="ECO:0007669"/>
    <property type="project" value="TreeGrafter"/>
</dbReference>
<reference evidence="4" key="1">
    <citation type="submission" date="2020-05" db="UniProtKB">
        <authorList>
            <consortium name="EnsemblMetazoa"/>
        </authorList>
    </citation>
    <scope>IDENTIFICATION</scope>
    <source>
        <strain evidence="4">Aabys</strain>
    </source>
</reference>
<evidence type="ECO:0000259" key="3">
    <source>
        <dbReference type="Pfam" id="PF03435"/>
    </source>
</evidence>
<dbReference type="VEuPathDB" id="VectorBase:MDOMA2_010570"/>
<dbReference type="RefSeq" id="XP_005175996.2">
    <property type="nucleotide sequence ID" value="XM_005175939.4"/>
</dbReference>
<dbReference type="VEuPathDB" id="VectorBase:MDOA008139"/>
<dbReference type="InterPro" id="IPR036291">
    <property type="entry name" value="NAD(P)-bd_dom_sf"/>
</dbReference>
<evidence type="ECO:0000256" key="1">
    <source>
        <dbReference type="ARBA" id="ARBA00038048"/>
    </source>
</evidence>
<keyword evidence="2" id="KW-0472">Membrane</keyword>
<sequence length="419" mass="47195">MPGEKLDAIIFGASGFTGKIVVEDAVEILKDFKWGIAGRNESKLKRVLETIGKKMDQDLSHIPVIIADVDNQSSLEAMAKKCKIVLNCCGPFRLYGEAVVRACIDAGTHHVDITGEPQYADIIQLKYNELAQQKGSYVIPTCGFESIPAEMGVLYAELNHPGTLNSVELYWETKLNYVDKSSKAILHSGTWDSIVYYMQHAREIATLQKQLNCERIRPTNPKLVMKSRIHQIDGVKSYFVAMPTAACYMVQRSQRLLNLCEGKRPIQFGTYIGFSTFWWALLFPILLTIGYILAMFECTRALLLKYPHIFSFGFMTHEGPVEANRKAIEFNYILKARGWYQSTPHDPDPTYEVVVRISAKDHYYGVTSKALLLCARTILTERAKMPGNGGVIPPGYAFYKTSLLQEICSGKYGLKFEIL</sequence>
<dbReference type="InterPro" id="IPR051276">
    <property type="entry name" value="Saccharopine_DH-like_oxidrdct"/>
</dbReference>
<dbReference type="GO" id="GO:0005811">
    <property type="term" value="C:lipid droplet"/>
    <property type="evidence" value="ECO:0007669"/>
    <property type="project" value="TreeGrafter"/>
</dbReference>
<dbReference type="Pfam" id="PF03435">
    <property type="entry name" value="Sacchrp_dh_NADP"/>
    <property type="match status" value="1"/>
</dbReference>
<dbReference type="InterPro" id="IPR005097">
    <property type="entry name" value="Sacchrp_dh_NADP-bd"/>
</dbReference>
<proteinExistence type="inferred from homology"/>
<dbReference type="GO" id="GO:0005886">
    <property type="term" value="C:plasma membrane"/>
    <property type="evidence" value="ECO:0007669"/>
    <property type="project" value="TreeGrafter"/>
</dbReference>
<dbReference type="GO" id="GO:0009247">
    <property type="term" value="P:glycolipid biosynthetic process"/>
    <property type="evidence" value="ECO:0007669"/>
    <property type="project" value="TreeGrafter"/>
</dbReference>
<accession>A0A1I8MSY6</accession>
<dbReference type="OrthoDB" id="10268090at2759"/>
<dbReference type="FunFam" id="3.40.50.720:FF:000178">
    <property type="entry name" value="Saccharopine dehydrogenase-like oxidoreductase"/>
    <property type="match status" value="1"/>
</dbReference>
<comment type="similarity">
    <text evidence="1">Belongs to the saccharopine dehydrogenase family.</text>
</comment>
<evidence type="ECO:0000256" key="2">
    <source>
        <dbReference type="SAM" id="Phobius"/>
    </source>
</evidence>
<protein>
    <recommendedName>
        <fullName evidence="3">Saccharopine dehydrogenase NADP binding domain-containing protein</fullName>
    </recommendedName>
</protein>
<gene>
    <name evidence="4" type="primary">101889279</name>
</gene>
<dbReference type="eggNOG" id="KOG2733">
    <property type="taxonomic scope" value="Eukaryota"/>
</dbReference>
<dbReference type="EnsemblMetazoa" id="MDOA008139-RA">
    <property type="protein sequence ID" value="MDOA008139-PA"/>
    <property type="gene ID" value="MDOA008139"/>
</dbReference>
<dbReference type="AlphaFoldDB" id="A0A1I8MSY6"/>
<evidence type="ECO:0000313" key="4">
    <source>
        <dbReference type="EnsemblMetazoa" id="MDOA008139-PA"/>
    </source>
</evidence>
<keyword evidence="2" id="KW-1133">Transmembrane helix</keyword>
<dbReference type="KEGG" id="mde:101889279"/>
<organism evidence="4">
    <name type="scientific">Musca domestica</name>
    <name type="common">House fly</name>
    <dbReference type="NCBI Taxonomy" id="7370"/>
    <lineage>
        <taxon>Eukaryota</taxon>
        <taxon>Metazoa</taxon>
        <taxon>Ecdysozoa</taxon>
        <taxon>Arthropoda</taxon>
        <taxon>Hexapoda</taxon>
        <taxon>Insecta</taxon>
        <taxon>Pterygota</taxon>
        <taxon>Neoptera</taxon>
        <taxon>Endopterygota</taxon>
        <taxon>Diptera</taxon>
        <taxon>Brachycera</taxon>
        <taxon>Muscomorpha</taxon>
        <taxon>Muscoidea</taxon>
        <taxon>Muscidae</taxon>
        <taxon>Musca</taxon>
    </lineage>
</organism>
<dbReference type="PANTHER" id="PTHR12286">
    <property type="entry name" value="SACCHAROPINE DEHYDROGENASE-LIKE OXIDOREDUCTASE"/>
    <property type="match status" value="1"/>
</dbReference>